<dbReference type="Proteomes" id="UP001328107">
    <property type="component" value="Unassembled WGS sequence"/>
</dbReference>
<dbReference type="EMBL" id="BTRK01000002">
    <property type="protein sequence ID" value="GMR36035.1"/>
    <property type="molecule type" value="Genomic_DNA"/>
</dbReference>
<sequence length="80" mass="8733">YRQLTLYSSSLRLSSFTSARAISSLGRRRDGRKEGRANGTAMTDSSISMRSAPVFSSSPIRSFLSSFTFFSLFSVSFSAG</sequence>
<evidence type="ECO:0000313" key="3">
    <source>
        <dbReference type="Proteomes" id="UP001328107"/>
    </source>
</evidence>
<feature type="non-terminal residue" evidence="2">
    <location>
        <position position="1"/>
    </location>
</feature>
<evidence type="ECO:0000313" key="2">
    <source>
        <dbReference type="EMBL" id="GMR36035.1"/>
    </source>
</evidence>
<feature type="region of interest" description="Disordered" evidence="1">
    <location>
        <begin position="25"/>
        <end position="44"/>
    </location>
</feature>
<name>A0AAN5C9X2_9BILA</name>
<organism evidence="2 3">
    <name type="scientific">Pristionchus mayeri</name>
    <dbReference type="NCBI Taxonomy" id="1317129"/>
    <lineage>
        <taxon>Eukaryota</taxon>
        <taxon>Metazoa</taxon>
        <taxon>Ecdysozoa</taxon>
        <taxon>Nematoda</taxon>
        <taxon>Chromadorea</taxon>
        <taxon>Rhabditida</taxon>
        <taxon>Rhabditina</taxon>
        <taxon>Diplogasteromorpha</taxon>
        <taxon>Diplogasteroidea</taxon>
        <taxon>Neodiplogasteridae</taxon>
        <taxon>Pristionchus</taxon>
    </lineage>
</organism>
<keyword evidence="3" id="KW-1185">Reference proteome</keyword>
<reference evidence="3" key="1">
    <citation type="submission" date="2022-10" db="EMBL/GenBank/DDBJ databases">
        <title>Genome assembly of Pristionchus species.</title>
        <authorList>
            <person name="Yoshida K."/>
            <person name="Sommer R.J."/>
        </authorList>
    </citation>
    <scope>NUCLEOTIDE SEQUENCE [LARGE SCALE GENOMIC DNA]</scope>
    <source>
        <strain evidence="3">RS5460</strain>
    </source>
</reference>
<feature type="non-terminal residue" evidence="2">
    <location>
        <position position="80"/>
    </location>
</feature>
<accession>A0AAN5C9X2</accession>
<feature type="compositionally biased region" description="Basic and acidic residues" evidence="1">
    <location>
        <begin position="27"/>
        <end position="36"/>
    </location>
</feature>
<protein>
    <submittedName>
        <fullName evidence="2">Uncharacterized protein</fullName>
    </submittedName>
</protein>
<gene>
    <name evidence="2" type="ORF">PMAYCL1PPCAC_06230</name>
</gene>
<comment type="caution">
    <text evidence="2">The sequence shown here is derived from an EMBL/GenBank/DDBJ whole genome shotgun (WGS) entry which is preliminary data.</text>
</comment>
<evidence type="ECO:0000256" key="1">
    <source>
        <dbReference type="SAM" id="MobiDB-lite"/>
    </source>
</evidence>
<dbReference type="AlphaFoldDB" id="A0AAN5C9X2"/>
<proteinExistence type="predicted"/>